<dbReference type="Gene3D" id="2.170.120.40">
    <property type="entry name" value="YbbR-like domain"/>
    <property type="match status" value="2"/>
</dbReference>
<keyword evidence="1" id="KW-0472">Membrane</keyword>
<dbReference type="InterPro" id="IPR053154">
    <property type="entry name" value="c-di-AMP_regulator"/>
</dbReference>
<gene>
    <name evidence="2" type="ORF">SAMN05216544_0456</name>
</gene>
<evidence type="ECO:0000313" key="2">
    <source>
        <dbReference type="EMBL" id="SDM50137.1"/>
    </source>
</evidence>
<organism evidence="2 3">
    <name type="scientific">Lachnospira pectinoschiza</name>
    <dbReference type="NCBI Taxonomy" id="28052"/>
    <lineage>
        <taxon>Bacteria</taxon>
        <taxon>Bacillati</taxon>
        <taxon>Bacillota</taxon>
        <taxon>Clostridia</taxon>
        <taxon>Lachnospirales</taxon>
        <taxon>Lachnospiraceae</taxon>
        <taxon>Lachnospira</taxon>
    </lineage>
</organism>
<dbReference type="Pfam" id="PF07949">
    <property type="entry name" value="YbbR"/>
    <property type="match status" value="4"/>
</dbReference>
<dbReference type="PANTHER" id="PTHR37804:SF1">
    <property type="entry name" value="CDAA REGULATORY PROTEIN CDAR"/>
    <property type="match status" value="1"/>
</dbReference>
<dbReference type="AlphaFoldDB" id="A0A1G9TQW7"/>
<feature type="transmembrane region" description="Helical" evidence="1">
    <location>
        <begin position="9"/>
        <end position="30"/>
    </location>
</feature>
<evidence type="ECO:0000313" key="3">
    <source>
        <dbReference type="Proteomes" id="UP000187651"/>
    </source>
</evidence>
<dbReference type="RefSeq" id="WP_074520731.1">
    <property type="nucleotide sequence ID" value="NZ_FNHZ01000001.1"/>
</dbReference>
<dbReference type="EMBL" id="FNHZ01000001">
    <property type="protein sequence ID" value="SDM50137.1"/>
    <property type="molecule type" value="Genomic_DNA"/>
</dbReference>
<keyword evidence="1" id="KW-0812">Transmembrane</keyword>
<keyword evidence="1" id="KW-1133">Transmembrane helix</keyword>
<sequence>MKEKIFKNFTLKILSIIVAMILWTVIVNIYDPSTSYTFSNVTVTLLNTENLTDKNYSYEVVEGSKISVSVSGPKSIITDITASDIVATADLSNVTAYSDYVDIKVSVVKNGSVVEGVEATPKTTAIKLSIENRTTTTFTLESQTTGDVASGYALSNVTLSPTSVDVTGASSVIESIAHAVVSIDLTDASSNLTGDSAITLYDEDYNVVTDDTIELSQASASYSADIGKTKVVPIIVETTGTPATGYILAGVTQNQSEATIAGSSEDIEGVDAIVIPSANLNIEGFSNNREYKFNLSNYVSNDVTIISDGTLIVTVDIEPQESKVITMDKSAIVVKGLSDDLSLTYSDSDTFDITITGAGEVLNSVSASNIAMSIDLSGYQEGTYSVAVTITLPTGCSLQGSYTVSISLKSDTEATTASG</sequence>
<name>A0A1G9TQW7_9FIRM</name>
<dbReference type="PANTHER" id="PTHR37804">
    <property type="entry name" value="CDAA REGULATORY PROTEIN CDAR"/>
    <property type="match status" value="1"/>
</dbReference>
<keyword evidence="3" id="KW-1185">Reference proteome</keyword>
<evidence type="ECO:0000256" key="1">
    <source>
        <dbReference type="SAM" id="Phobius"/>
    </source>
</evidence>
<protein>
    <submittedName>
        <fullName evidence="2">YbbR domain-containing protein</fullName>
    </submittedName>
</protein>
<accession>A0A1G9TQW7</accession>
<dbReference type="Gene3D" id="2.170.120.30">
    <property type="match status" value="2"/>
</dbReference>
<dbReference type="InterPro" id="IPR012505">
    <property type="entry name" value="YbbR"/>
</dbReference>
<proteinExistence type="predicted"/>
<reference evidence="3" key="1">
    <citation type="submission" date="2016-10" db="EMBL/GenBank/DDBJ databases">
        <authorList>
            <person name="Varghese N."/>
            <person name="Submissions S."/>
        </authorList>
    </citation>
    <scope>NUCLEOTIDE SEQUENCE [LARGE SCALE GENOMIC DNA]</scope>
    <source>
        <strain evidence="3">M83</strain>
    </source>
</reference>
<dbReference type="OrthoDB" id="2111604at2"/>
<dbReference type="Proteomes" id="UP000187651">
    <property type="component" value="Unassembled WGS sequence"/>
</dbReference>